<evidence type="ECO:0000313" key="2">
    <source>
        <dbReference type="EMBL" id="KAK7081063.1"/>
    </source>
</evidence>
<gene>
    <name evidence="2" type="ORF">SK128_007693</name>
</gene>
<name>A0AAN8XGA9_HALRR</name>
<dbReference type="AlphaFoldDB" id="A0AAN8XGA9"/>
<keyword evidence="1" id="KW-0472">Membrane</keyword>
<keyword evidence="1" id="KW-0812">Transmembrane</keyword>
<keyword evidence="3" id="KW-1185">Reference proteome</keyword>
<dbReference type="EMBL" id="JAXCGZ010005713">
    <property type="protein sequence ID" value="KAK7081063.1"/>
    <property type="molecule type" value="Genomic_DNA"/>
</dbReference>
<evidence type="ECO:0008006" key="4">
    <source>
        <dbReference type="Google" id="ProtNLM"/>
    </source>
</evidence>
<accession>A0AAN8XGA9</accession>
<reference evidence="2 3" key="1">
    <citation type="submission" date="2023-11" db="EMBL/GenBank/DDBJ databases">
        <title>Halocaridina rubra genome assembly.</title>
        <authorList>
            <person name="Smith C."/>
        </authorList>
    </citation>
    <scope>NUCLEOTIDE SEQUENCE [LARGE SCALE GENOMIC DNA]</scope>
    <source>
        <strain evidence="2">EP-1</strain>
        <tissue evidence="2">Whole</tissue>
    </source>
</reference>
<sequence length="221" mass="24694">MALSSRAKCTRIISIFIVSSLLIVVSLIRVFSYHNGYNSHLLGTIMVILTIVLICCVLEICWRPFRGANDATNSSSESDSAQNINMEIPLVYSEAPPSYDEVVASFQNDSSHSVNTVGERHIFEGSDECPRCQPEVQELVKVPGTLCTLQQRRSVEDFYDRPVSRSGASVDDFEEVYIPRRYHPSSEIQLSVDALPSYEEAMTRLASDTDSGKDNNLIMFI</sequence>
<comment type="caution">
    <text evidence="2">The sequence shown here is derived from an EMBL/GenBank/DDBJ whole genome shotgun (WGS) entry which is preliminary data.</text>
</comment>
<proteinExistence type="predicted"/>
<keyword evidence="1" id="KW-1133">Transmembrane helix</keyword>
<dbReference type="Proteomes" id="UP001381693">
    <property type="component" value="Unassembled WGS sequence"/>
</dbReference>
<protein>
    <recommendedName>
        <fullName evidence="4">Transmembrane protein</fullName>
    </recommendedName>
</protein>
<organism evidence="2 3">
    <name type="scientific">Halocaridina rubra</name>
    <name type="common">Hawaiian red shrimp</name>
    <dbReference type="NCBI Taxonomy" id="373956"/>
    <lineage>
        <taxon>Eukaryota</taxon>
        <taxon>Metazoa</taxon>
        <taxon>Ecdysozoa</taxon>
        <taxon>Arthropoda</taxon>
        <taxon>Crustacea</taxon>
        <taxon>Multicrustacea</taxon>
        <taxon>Malacostraca</taxon>
        <taxon>Eumalacostraca</taxon>
        <taxon>Eucarida</taxon>
        <taxon>Decapoda</taxon>
        <taxon>Pleocyemata</taxon>
        <taxon>Caridea</taxon>
        <taxon>Atyoidea</taxon>
        <taxon>Atyidae</taxon>
        <taxon>Halocaridina</taxon>
    </lineage>
</organism>
<feature type="transmembrane region" description="Helical" evidence="1">
    <location>
        <begin position="40"/>
        <end position="62"/>
    </location>
</feature>
<evidence type="ECO:0000256" key="1">
    <source>
        <dbReference type="SAM" id="Phobius"/>
    </source>
</evidence>
<evidence type="ECO:0000313" key="3">
    <source>
        <dbReference type="Proteomes" id="UP001381693"/>
    </source>
</evidence>
<feature type="transmembrane region" description="Helical" evidence="1">
    <location>
        <begin position="12"/>
        <end position="34"/>
    </location>
</feature>